<feature type="compositionally biased region" description="Basic and acidic residues" evidence="1">
    <location>
        <begin position="861"/>
        <end position="879"/>
    </location>
</feature>
<evidence type="ECO:0000313" key="3">
    <source>
        <dbReference type="RefSeq" id="XP_012938486.2"/>
    </source>
</evidence>
<protein>
    <submittedName>
        <fullName evidence="3">Nucleoprotein TPR</fullName>
    </submittedName>
</protein>
<accession>A0ABM1A0S1</accession>
<feature type="compositionally biased region" description="Polar residues" evidence="1">
    <location>
        <begin position="376"/>
        <end position="394"/>
    </location>
</feature>
<feature type="compositionally biased region" description="Basic and acidic residues" evidence="1">
    <location>
        <begin position="465"/>
        <end position="477"/>
    </location>
</feature>
<keyword evidence="2" id="KW-1185">Reference proteome</keyword>
<reference evidence="3" key="1">
    <citation type="submission" date="2025-08" db="UniProtKB">
        <authorList>
            <consortium name="RefSeq"/>
        </authorList>
    </citation>
    <scope>IDENTIFICATION</scope>
</reference>
<feature type="compositionally biased region" description="Low complexity" evidence="1">
    <location>
        <begin position="803"/>
        <end position="818"/>
    </location>
</feature>
<feature type="compositionally biased region" description="Polar residues" evidence="1">
    <location>
        <begin position="772"/>
        <end position="794"/>
    </location>
</feature>
<sequence length="979" mass="106431">MGSAVVKPLARRRGKIKGKDSSVRSSGDPPNRKENIGDGEANVNTVVSPEVCTEKERILTPNPSSKRNTHSCFLFRPNIRLTRRRRTPTPVSWENKEDPEPVVSPCQGTPAPSPERETVGDSKNVPKLPEIKLPVPPQVSCRSDEMLLLPSLHAKRPAGNQPRSNLTPVGIHSKLPPLPPIFSLSGTSKSLQNSVNSKAISEATEDDKTFSRSYPTSTSPRISHINSLQTDFPLNLKQEVENKTLNATSMCSTSLKLDGRDTSVKTQPCGERQSPALNSEEMYAASNQDLSSDDKDACQDARTPSPEFDDLEDVKILNPNVAEPVESSLPQSETNNALVSDIGVSISKTDQPAPERVGEQRVEVDHVVFIKLSPSKDQATTAGVPTESTEVSSLQDEKETNENNNLPGDKENDTNLFCERRQAQQKCLQVESYHSRLENSPTKENSDVFKEEIFTYPNATRVILDEHTKSSSEKEDVSLSACEEENNSSNLDAGEMRLLPTEEEEEEEEEVEEEEEEEEVEQEEEEEQEEKEEEDNEVVLMSGSGEVKSPEQFDLIENNASMEGVETYKLPSPPQEPPCRSKSGSRPSSCRSSRSKSSQKSSVINPSATFSNENASVKSSAVTVNDGDDAIPRPPASPGCEEKEVIDTTSRTSSDLEDKPSDADHPRPPLRSAAMETRSCNLEPALSMSERKAEDFRPHPARLAPLNLPGRSASEVSAGSFPSGGLLSVKPFPRESLCAGDVGERSSGADGSVQGGICGQDRGDGDCKNVAGPSTSPHPESSGDNGEGGQTTEPGCTDQLVETTSDISTSRSTTRTLSQGGLVAPADEAADPEDGESAHPEAQDLPIEPSGPAHAPVPETPTRDDIKRQTFEEGLKPSTRDGGVSYFIPVTEGGLQPPVTSQDITERLTKTRKCQLKYEERMILANINRQVQISKRKEFAIRDLQNVRGASGSSTASGTDISRKSKSDEEYDLDTEFDL</sequence>
<feature type="region of interest" description="Disordered" evidence="1">
    <location>
        <begin position="376"/>
        <end position="413"/>
    </location>
</feature>
<feature type="compositionally biased region" description="Basic and acidic residues" evidence="1">
    <location>
        <begin position="654"/>
        <end position="667"/>
    </location>
</feature>
<feature type="region of interest" description="Disordered" evidence="1">
    <location>
        <begin position="1"/>
        <end position="137"/>
    </location>
</feature>
<feature type="compositionally biased region" description="Polar residues" evidence="1">
    <location>
        <begin position="211"/>
        <end position="222"/>
    </location>
</feature>
<feature type="compositionally biased region" description="Low complexity" evidence="1">
    <location>
        <begin position="949"/>
        <end position="959"/>
    </location>
</feature>
<feature type="compositionally biased region" description="Polar residues" evidence="1">
    <location>
        <begin position="603"/>
        <end position="623"/>
    </location>
</feature>
<feature type="region of interest" description="Disordered" evidence="1">
    <location>
        <begin position="195"/>
        <end position="222"/>
    </location>
</feature>
<dbReference type="GeneID" id="101847495"/>
<feature type="compositionally biased region" description="Acidic residues" evidence="1">
    <location>
        <begin position="501"/>
        <end position="537"/>
    </location>
</feature>
<feature type="compositionally biased region" description="Acidic residues" evidence="1">
    <location>
        <begin position="969"/>
        <end position="979"/>
    </location>
</feature>
<gene>
    <name evidence="3" type="primary">LOC101847495</name>
</gene>
<proteinExistence type="predicted"/>
<feature type="compositionally biased region" description="Basic and acidic residues" evidence="1">
    <location>
        <begin position="689"/>
        <end position="698"/>
    </location>
</feature>
<evidence type="ECO:0000256" key="1">
    <source>
        <dbReference type="SAM" id="MobiDB-lite"/>
    </source>
</evidence>
<feature type="region of interest" description="Disordered" evidence="1">
    <location>
        <begin position="259"/>
        <end position="307"/>
    </location>
</feature>
<feature type="region of interest" description="Disordered" evidence="1">
    <location>
        <begin position="946"/>
        <end position="979"/>
    </location>
</feature>
<dbReference type="Proteomes" id="UP000694888">
    <property type="component" value="Unplaced"/>
</dbReference>
<feature type="region of interest" description="Disordered" evidence="1">
    <location>
        <begin position="465"/>
        <end position="902"/>
    </location>
</feature>
<dbReference type="RefSeq" id="XP_012938486.2">
    <property type="nucleotide sequence ID" value="XM_013083032.2"/>
</dbReference>
<evidence type="ECO:0000313" key="2">
    <source>
        <dbReference type="Proteomes" id="UP000694888"/>
    </source>
</evidence>
<organism evidence="2 3">
    <name type="scientific">Aplysia californica</name>
    <name type="common">California sea hare</name>
    <dbReference type="NCBI Taxonomy" id="6500"/>
    <lineage>
        <taxon>Eukaryota</taxon>
        <taxon>Metazoa</taxon>
        <taxon>Spiralia</taxon>
        <taxon>Lophotrochozoa</taxon>
        <taxon>Mollusca</taxon>
        <taxon>Gastropoda</taxon>
        <taxon>Heterobranchia</taxon>
        <taxon>Euthyneura</taxon>
        <taxon>Tectipleura</taxon>
        <taxon>Aplysiida</taxon>
        <taxon>Aplysioidea</taxon>
        <taxon>Aplysiidae</taxon>
        <taxon>Aplysia</taxon>
    </lineage>
</organism>
<feature type="compositionally biased region" description="Low complexity" evidence="1">
    <location>
        <begin position="578"/>
        <end position="602"/>
    </location>
</feature>
<name>A0ABM1A0S1_APLCA</name>